<dbReference type="Proteomes" id="UP000064967">
    <property type="component" value="Chromosome"/>
</dbReference>
<proteinExistence type="predicted"/>
<name>A0A0K1QCG5_9BACT</name>
<dbReference type="STRING" id="1391654.AKJ09_10081"/>
<dbReference type="AlphaFoldDB" id="A0A0K1QCG5"/>
<reference evidence="2 3" key="1">
    <citation type="submission" date="2015-08" db="EMBL/GenBank/DDBJ databases">
        <authorList>
            <person name="Babu N.S."/>
            <person name="Beckwith C.J."/>
            <person name="Beseler K.G."/>
            <person name="Brison A."/>
            <person name="Carone J.V."/>
            <person name="Caskin T.P."/>
            <person name="Diamond M."/>
            <person name="Durham M.E."/>
            <person name="Foxe J.M."/>
            <person name="Go M."/>
            <person name="Henderson B.A."/>
            <person name="Jones I.B."/>
            <person name="McGettigan J.A."/>
            <person name="Micheletti S.J."/>
            <person name="Nasrallah M.E."/>
            <person name="Ortiz D."/>
            <person name="Piller C.R."/>
            <person name="Privatt S.R."/>
            <person name="Schneider S.L."/>
            <person name="Sharp S."/>
            <person name="Smith T.C."/>
            <person name="Stanton J.D."/>
            <person name="Ullery H.E."/>
            <person name="Wilson R.J."/>
            <person name="Serrano M.G."/>
            <person name="Buck G."/>
            <person name="Lee V."/>
            <person name="Wang Y."/>
            <person name="Carvalho R."/>
            <person name="Voegtly L."/>
            <person name="Shi R."/>
            <person name="Duckworth R."/>
            <person name="Johnson A."/>
            <person name="Loviza R."/>
            <person name="Walstead R."/>
            <person name="Shah Z."/>
            <person name="Kiflezghi M."/>
            <person name="Wade K."/>
            <person name="Ball S.L."/>
            <person name="Bradley K.W."/>
            <person name="Asai D.J."/>
            <person name="Bowman C.A."/>
            <person name="Russell D.A."/>
            <person name="Pope W.H."/>
            <person name="Jacobs-Sera D."/>
            <person name="Hendrix R.W."/>
            <person name="Hatfull G.F."/>
        </authorList>
    </citation>
    <scope>NUCLEOTIDE SEQUENCE [LARGE SCALE GENOMIC DNA]</scope>
    <source>
        <strain evidence="2 3">DSM 27648</strain>
    </source>
</reference>
<evidence type="ECO:0000256" key="1">
    <source>
        <dbReference type="SAM" id="SignalP"/>
    </source>
</evidence>
<protein>
    <recommendedName>
        <fullName evidence="4">Lipoprotein</fullName>
    </recommendedName>
</protein>
<evidence type="ECO:0008006" key="4">
    <source>
        <dbReference type="Google" id="ProtNLM"/>
    </source>
</evidence>
<evidence type="ECO:0000313" key="3">
    <source>
        <dbReference type="Proteomes" id="UP000064967"/>
    </source>
</evidence>
<dbReference type="EMBL" id="CP012333">
    <property type="protein sequence ID" value="AKV03418.1"/>
    <property type="molecule type" value="Genomic_DNA"/>
</dbReference>
<keyword evidence="1" id="KW-0732">Signal</keyword>
<organism evidence="2 3">
    <name type="scientific">Labilithrix luteola</name>
    <dbReference type="NCBI Taxonomy" id="1391654"/>
    <lineage>
        <taxon>Bacteria</taxon>
        <taxon>Pseudomonadati</taxon>
        <taxon>Myxococcota</taxon>
        <taxon>Polyangia</taxon>
        <taxon>Polyangiales</taxon>
        <taxon>Labilitrichaceae</taxon>
        <taxon>Labilithrix</taxon>
    </lineage>
</organism>
<accession>A0A0K1QCG5</accession>
<feature type="signal peptide" evidence="1">
    <location>
        <begin position="1"/>
        <end position="33"/>
    </location>
</feature>
<dbReference type="KEGG" id="llu:AKJ09_10081"/>
<evidence type="ECO:0000313" key="2">
    <source>
        <dbReference type="EMBL" id="AKV03418.1"/>
    </source>
</evidence>
<feature type="chain" id="PRO_5005467167" description="Lipoprotein" evidence="1">
    <location>
        <begin position="34"/>
        <end position="103"/>
    </location>
</feature>
<keyword evidence="3" id="KW-1185">Reference proteome</keyword>
<sequence>MLGATPMKLLSNALRWKRLCACTVLALASVACGASSTPRARVASDLGCTADETAVHKLGNGRWRVVGCGRTAVYLCTTPVRDCWREGDVHPVAVASPSPPPIP</sequence>
<gene>
    <name evidence="2" type="ORF">AKJ09_10081</name>
</gene>